<keyword evidence="2" id="KW-1185">Reference proteome</keyword>
<gene>
    <name evidence="1" type="ORF">RE431_13935</name>
</gene>
<protein>
    <recommendedName>
        <fullName evidence="3">Lipoprotein</fullName>
    </recommendedName>
</protein>
<evidence type="ECO:0000313" key="2">
    <source>
        <dbReference type="Proteomes" id="UP001257234"/>
    </source>
</evidence>
<dbReference type="Proteomes" id="UP001257234">
    <property type="component" value="Unassembled WGS sequence"/>
</dbReference>
<organism evidence="1 2">
    <name type="scientific">Christiangramia sediminicola</name>
    <dbReference type="NCBI Taxonomy" id="3073267"/>
    <lineage>
        <taxon>Bacteria</taxon>
        <taxon>Pseudomonadati</taxon>
        <taxon>Bacteroidota</taxon>
        <taxon>Flavobacteriia</taxon>
        <taxon>Flavobacteriales</taxon>
        <taxon>Flavobacteriaceae</taxon>
        <taxon>Christiangramia</taxon>
    </lineage>
</organism>
<proteinExistence type="predicted"/>
<reference evidence="2" key="1">
    <citation type="submission" date="2023-07" db="EMBL/GenBank/DDBJ databases">
        <title>Christiangramia sp. SM2212., a novel bacterium of the family Flavobacteriaceae isolated from the sea sediment.</title>
        <authorList>
            <person name="Wang J."/>
            <person name="Zhang X."/>
        </authorList>
    </citation>
    <scope>NUCLEOTIDE SEQUENCE [LARGE SCALE GENOMIC DNA]</scope>
    <source>
        <strain evidence="2">SM2212</strain>
    </source>
</reference>
<dbReference type="RefSeq" id="WP_309562599.1">
    <property type="nucleotide sequence ID" value="NZ_JAVJIU010000005.1"/>
</dbReference>
<accession>A0ABU1ETL0</accession>
<name>A0ABU1ETL0_9FLAO</name>
<evidence type="ECO:0008006" key="3">
    <source>
        <dbReference type="Google" id="ProtNLM"/>
    </source>
</evidence>
<dbReference type="EMBL" id="JAVJIU010000005">
    <property type="protein sequence ID" value="MDR5591740.1"/>
    <property type="molecule type" value="Genomic_DNA"/>
</dbReference>
<comment type="caution">
    <text evidence="1">The sequence shown here is derived from an EMBL/GenBank/DDBJ whole genome shotgun (WGS) entry which is preliminary data.</text>
</comment>
<sequence>MSYPNFLKIPVILGVFSLMLVSCFKEVDFEQSQDIKLAPDLETDLLYYTLDQNDFLDSETNAYTPVIRDTVRLEFLDDDYIQDGLMHAEFTFMHENKFPFLIKSSIRFLSENDRTQFVVNYDIPPGSFESPSIIDTMHIIPVNDIRKVRRSIKMLVELEMIGGGKDLNGELDFQSKGLFEFEF</sequence>
<evidence type="ECO:0000313" key="1">
    <source>
        <dbReference type="EMBL" id="MDR5591740.1"/>
    </source>
</evidence>